<dbReference type="EMBL" id="FTPL01000004">
    <property type="protein sequence ID" value="SIT90972.1"/>
    <property type="molecule type" value="Genomic_DNA"/>
</dbReference>
<feature type="transmembrane region" description="Helical" evidence="1">
    <location>
        <begin position="21"/>
        <end position="47"/>
    </location>
</feature>
<evidence type="ECO:0000313" key="2">
    <source>
        <dbReference type="EMBL" id="SIT90972.1"/>
    </source>
</evidence>
<dbReference type="InterPro" id="IPR010288">
    <property type="entry name" value="EcsB_ABC"/>
</dbReference>
<dbReference type="PIRSF" id="PIRSF037259">
    <property type="entry name" value="EcsB_ABC"/>
    <property type="match status" value="1"/>
</dbReference>
<gene>
    <name evidence="2" type="ORF">SAMN05428946_2557</name>
</gene>
<dbReference type="AlphaFoldDB" id="A0A1U7PST0"/>
<keyword evidence="1" id="KW-0472">Membrane</keyword>
<dbReference type="STRING" id="550447.SAMN05428946_2557"/>
<feature type="transmembrane region" description="Helical" evidence="1">
    <location>
        <begin position="59"/>
        <end position="80"/>
    </location>
</feature>
<feature type="transmembrane region" description="Helical" evidence="1">
    <location>
        <begin position="131"/>
        <end position="151"/>
    </location>
</feature>
<organism evidence="2 3">
    <name type="scientific">Edaphobacillus lindanitolerans</name>
    <dbReference type="NCBI Taxonomy" id="550447"/>
    <lineage>
        <taxon>Bacteria</taxon>
        <taxon>Bacillati</taxon>
        <taxon>Bacillota</taxon>
        <taxon>Bacilli</taxon>
        <taxon>Bacillales</taxon>
        <taxon>Bacillaceae</taxon>
        <taxon>Edaphobacillus</taxon>
    </lineage>
</organism>
<dbReference type="Pfam" id="PF05975">
    <property type="entry name" value="EcsB"/>
    <property type="match status" value="1"/>
</dbReference>
<keyword evidence="3" id="KW-1185">Reference proteome</keyword>
<reference evidence="3" key="1">
    <citation type="submission" date="2017-01" db="EMBL/GenBank/DDBJ databases">
        <authorList>
            <person name="Varghese N."/>
            <person name="Submissions S."/>
        </authorList>
    </citation>
    <scope>NUCLEOTIDE SEQUENCE [LARGE SCALE GENOMIC DNA]</scope>
    <source>
        <strain evidence="3">MNA4</strain>
    </source>
</reference>
<keyword evidence="1" id="KW-0812">Transmembrane</keyword>
<accession>A0A1U7PST0</accession>
<dbReference type="GO" id="GO:0016020">
    <property type="term" value="C:membrane"/>
    <property type="evidence" value="ECO:0007669"/>
    <property type="project" value="InterPro"/>
</dbReference>
<dbReference type="OrthoDB" id="2447941at2"/>
<feature type="transmembrane region" description="Helical" evidence="1">
    <location>
        <begin position="172"/>
        <end position="205"/>
    </location>
</feature>
<feature type="transmembrane region" description="Helical" evidence="1">
    <location>
        <begin position="292"/>
        <end position="320"/>
    </location>
</feature>
<name>A0A1U7PST0_9BACI</name>
<evidence type="ECO:0000313" key="3">
    <source>
        <dbReference type="Proteomes" id="UP000187550"/>
    </source>
</evidence>
<keyword evidence="1" id="KW-1133">Transmembrane helix</keyword>
<feature type="transmembrane region" description="Helical" evidence="1">
    <location>
        <begin position="361"/>
        <end position="388"/>
    </location>
</feature>
<dbReference type="RefSeq" id="WP_076759397.1">
    <property type="nucleotide sequence ID" value="NZ_FTPL01000004.1"/>
</dbReference>
<protein>
    <submittedName>
        <fullName evidence="2">ABC-2 type transport system permease protein</fullName>
    </submittedName>
</protein>
<dbReference type="Proteomes" id="UP000187550">
    <property type="component" value="Unassembled WGS sequence"/>
</dbReference>
<sequence length="398" mass="44224">MGSLRDVWRSRFTRYMEELQRYMKFIFTGHLAIVLVFLLGAGGYAYSNWLKEVPAGFPAAPLAGILLGIILAYAPPVTLLKEADAVFFLPMERQLGTYMQGALKWTIASGIFMPVAVFVVFIPLLNTVYGLKGLALLAIVIGVAALHLWNVRTEFAHRWSDQGEGVWGDRIIRFILSAAPVTAALYGKWWLGVLLLVPAVVYGVLKQRSMNGVPFPFLHFIELENGRMTRFYRFANQFTDVPHLRGAVRRRGWLDWLYGRIPYSRKGAARYLAARTFIRTDDLFNLWVRLTVLSVLGAAFIPIPVASGIFSAALAFACAYQLRDALAGSPEFRMDRLYPLPAGAKAAAARGTVRRAQAVQAVLVIVAASFQFGFGFVPILLGLTVYAVSELTMRFTGE</sequence>
<proteinExistence type="predicted"/>
<evidence type="ECO:0000256" key="1">
    <source>
        <dbReference type="SAM" id="Phobius"/>
    </source>
</evidence>
<feature type="transmembrane region" description="Helical" evidence="1">
    <location>
        <begin position="101"/>
        <end position="125"/>
    </location>
</feature>